<gene>
    <name evidence="2" type="ORF">E0486_10485</name>
</gene>
<name>A0A4R4DYW4_9BACT</name>
<evidence type="ECO:0000259" key="1">
    <source>
        <dbReference type="PROSITE" id="PS51186"/>
    </source>
</evidence>
<reference evidence="2 3" key="1">
    <citation type="submission" date="2019-03" db="EMBL/GenBank/DDBJ databases">
        <authorList>
            <person name="Kim M.K.M."/>
        </authorList>
    </citation>
    <scope>NUCLEOTIDE SEQUENCE [LARGE SCALE GENOMIC DNA]</scope>
    <source>
        <strain evidence="2 3">17J68-15</strain>
    </source>
</reference>
<dbReference type="InterPro" id="IPR016181">
    <property type="entry name" value="Acyl_CoA_acyltransferase"/>
</dbReference>
<keyword evidence="3" id="KW-1185">Reference proteome</keyword>
<dbReference type="OrthoDB" id="8221510at2"/>
<dbReference type="Proteomes" id="UP000295164">
    <property type="component" value="Unassembled WGS sequence"/>
</dbReference>
<proteinExistence type="predicted"/>
<evidence type="ECO:0000313" key="2">
    <source>
        <dbReference type="EMBL" id="TCZ71042.1"/>
    </source>
</evidence>
<dbReference type="PROSITE" id="PS51186">
    <property type="entry name" value="GNAT"/>
    <property type="match status" value="1"/>
</dbReference>
<dbReference type="RefSeq" id="WP_131852125.1">
    <property type="nucleotide sequence ID" value="NZ_SKFH01000014.1"/>
</dbReference>
<sequence>MLLRVRELLDTDIPFIVRYWTESSPEHLQAMGVDLAKVPPAGAMTAHLRRQLDTPLEAKMAYCLIGELDGLPVGHCNTNPTQFGGEAYMHLHLWTTAHRGQGLGTQMVTGALPYFFGKLQLQRLWSQPYTLNAAPNKTLEKAGFLFDKEYVTVPGSLNFEQAVKRWLMTREQFNTRYATSPDRS</sequence>
<keyword evidence="2" id="KW-0808">Transferase</keyword>
<accession>A0A4R4DYW4</accession>
<dbReference type="GO" id="GO:0016747">
    <property type="term" value="F:acyltransferase activity, transferring groups other than amino-acyl groups"/>
    <property type="evidence" value="ECO:0007669"/>
    <property type="project" value="InterPro"/>
</dbReference>
<feature type="domain" description="N-acetyltransferase" evidence="1">
    <location>
        <begin position="3"/>
        <end position="160"/>
    </location>
</feature>
<comment type="caution">
    <text evidence="2">The sequence shown here is derived from an EMBL/GenBank/DDBJ whole genome shotgun (WGS) entry which is preliminary data.</text>
</comment>
<organism evidence="2 3">
    <name type="scientific">Flaviaesturariibacter aridisoli</name>
    <dbReference type="NCBI Taxonomy" id="2545761"/>
    <lineage>
        <taxon>Bacteria</taxon>
        <taxon>Pseudomonadati</taxon>
        <taxon>Bacteroidota</taxon>
        <taxon>Chitinophagia</taxon>
        <taxon>Chitinophagales</taxon>
        <taxon>Chitinophagaceae</taxon>
        <taxon>Flaviaestuariibacter</taxon>
    </lineage>
</organism>
<dbReference type="Pfam" id="PF13302">
    <property type="entry name" value="Acetyltransf_3"/>
    <property type="match status" value="1"/>
</dbReference>
<dbReference type="AlphaFoldDB" id="A0A4R4DYW4"/>
<dbReference type="CDD" id="cd04301">
    <property type="entry name" value="NAT_SF"/>
    <property type="match status" value="1"/>
</dbReference>
<protein>
    <submittedName>
        <fullName evidence="2">N-acetyltransferase</fullName>
    </submittedName>
</protein>
<dbReference type="EMBL" id="SKFH01000014">
    <property type="protein sequence ID" value="TCZ71042.1"/>
    <property type="molecule type" value="Genomic_DNA"/>
</dbReference>
<evidence type="ECO:0000313" key="3">
    <source>
        <dbReference type="Proteomes" id="UP000295164"/>
    </source>
</evidence>
<dbReference type="InterPro" id="IPR000182">
    <property type="entry name" value="GNAT_dom"/>
</dbReference>
<dbReference type="Gene3D" id="3.40.630.30">
    <property type="match status" value="1"/>
</dbReference>
<dbReference type="SUPFAM" id="SSF55729">
    <property type="entry name" value="Acyl-CoA N-acyltransferases (Nat)"/>
    <property type="match status" value="1"/>
</dbReference>